<sequence length="96" mass="11361">MIIVKNNILKKINNKKKILVFTANWCSPCNILKKKLKKIEKKINILFFLINIDYHQKYSIELGIRVIPTIIFDFKNKIILNGLVSIKDILKEIFFI</sequence>
<feature type="domain" description="Thioredoxin" evidence="1">
    <location>
        <begin position="6"/>
        <end position="77"/>
    </location>
</feature>
<reference evidence="2 3" key="1">
    <citation type="submission" date="2017-11" db="EMBL/GenBank/DDBJ databases">
        <title>The genome sequence of Candidatus Carsonella ruddii from the psyllid Bactericera trigonica.</title>
        <authorList>
            <person name="Katsir L."/>
            <person name="Zhepu R."/>
            <person name="Piasezky A."/>
            <person name="Jong J."/>
            <person name="Sela N."/>
            <person name="Freilich S."/>
            <person name="Bahar O."/>
        </authorList>
    </citation>
    <scope>NUCLEOTIDE SEQUENCE [LARGE SCALE GENOMIC DNA]</scope>
    <source>
        <strain evidence="2 3">BT</strain>
    </source>
</reference>
<dbReference type="RefSeq" id="WP_157801539.1">
    <property type="nucleotide sequence ID" value="NZ_CP024798.1"/>
</dbReference>
<dbReference type="GO" id="GO:0045454">
    <property type="term" value="P:cell redox homeostasis"/>
    <property type="evidence" value="ECO:0007669"/>
    <property type="project" value="TreeGrafter"/>
</dbReference>
<gene>
    <name evidence="2" type="ORF">CUN91_00685</name>
</gene>
<proteinExistence type="predicted"/>
<dbReference type="Proteomes" id="UP000230531">
    <property type="component" value="Chromosome"/>
</dbReference>
<evidence type="ECO:0000313" key="2">
    <source>
        <dbReference type="EMBL" id="ATX33469.1"/>
    </source>
</evidence>
<dbReference type="InterPro" id="IPR013766">
    <property type="entry name" value="Thioredoxin_domain"/>
</dbReference>
<organism evidence="2 3">
    <name type="scientific">Carsonella ruddii</name>
    <dbReference type="NCBI Taxonomy" id="114186"/>
    <lineage>
        <taxon>Bacteria</taxon>
        <taxon>Pseudomonadati</taxon>
        <taxon>Pseudomonadota</taxon>
        <taxon>Gammaproteobacteria</taxon>
        <taxon>Oceanospirillales</taxon>
        <taxon>Halomonadaceae</taxon>
        <taxon>Zymobacter group</taxon>
        <taxon>Candidatus Carsonella</taxon>
    </lineage>
</organism>
<dbReference type="PANTHER" id="PTHR43601:SF3">
    <property type="entry name" value="THIOREDOXIN, MITOCHONDRIAL"/>
    <property type="match status" value="1"/>
</dbReference>
<evidence type="ECO:0000259" key="1">
    <source>
        <dbReference type="Pfam" id="PF00085"/>
    </source>
</evidence>
<evidence type="ECO:0000313" key="3">
    <source>
        <dbReference type="Proteomes" id="UP000230531"/>
    </source>
</evidence>
<protein>
    <submittedName>
        <fullName evidence="2">Thiol reductase thioredoxin</fullName>
    </submittedName>
</protein>
<dbReference type="SUPFAM" id="SSF52833">
    <property type="entry name" value="Thioredoxin-like"/>
    <property type="match status" value="1"/>
</dbReference>
<dbReference type="InterPro" id="IPR036249">
    <property type="entry name" value="Thioredoxin-like_sf"/>
</dbReference>
<dbReference type="PANTHER" id="PTHR43601">
    <property type="entry name" value="THIOREDOXIN, MITOCHONDRIAL"/>
    <property type="match status" value="1"/>
</dbReference>
<accession>A0A2K8K4E6</accession>
<dbReference type="AlphaFoldDB" id="A0A2K8K4E6"/>
<dbReference type="Pfam" id="PF00085">
    <property type="entry name" value="Thioredoxin"/>
    <property type="match status" value="1"/>
</dbReference>
<dbReference type="Gene3D" id="3.40.30.10">
    <property type="entry name" value="Glutaredoxin"/>
    <property type="match status" value="1"/>
</dbReference>
<dbReference type="OrthoDB" id="9790390at2"/>
<dbReference type="EMBL" id="CP024798">
    <property type="protein sequence ID" value="ATX33469.1"/>
    <property type="molecule type" value="Genomic_DNA"/>
</dbReference>
<name>A0A2K8K4E6_CARRU</name>